<dbReference type="Gene3D" id="1.10.640.10">
    <property type="entry name" value="Haem peroxidase domain superfamily, animal type"/>
    <property type="match status" value="1"/>
</dbReference>
<comment type="subcellular location">
    <subcellularLocation>
        <location evidence="2">Membrane</location>
        <topology evidence="2">Single-pass membrane protein</topology>
    </subcellularLocation>
    <subcellularLocation>
        <location evidence="3">Secreted</location>
    </subcellularLocation>
</comment>
<dbReference type="PROSITE" id="PS01208">
    <property type="entry name" value="VWFC_1"/>
    <property type="match status" value="1"/>
</dbReference>
<dbReference type="InterPro" id="IPR013783">
    <property type="entry name" value="Ig-like_fold"/>
</dbReference>
<dbReference type="EMBL" id="GAND01000002">
    <property type="protein sequence ID" value="JAB84487.1"/>
    <property type="molecule type" value="mRNA"/>
</dbReference>
<dbReference type="GO" id="GO:0006979">
    <property type="term" value="P:response to oxidative stress"/>
    <property type="evidence" value="ECO:0007669"/>
    <property type="project" value="InterPro"/>
</dbReference>
<dbReference type="SUPFAM" id="SSF48113">
    <property type="entry name" value="Heme-dependent peroxidases"/>
    <property type="match status" value="1"/>
</dbReference>
<dbReference type="InterPro" id="IPR003591">
    <property type="entry name" value="Leu-rich_rpt_typical-subtyp"/>
</dbReference>
<dbReference type="PRINTS" id="PR00457">
    <property type="entry name" value="ANPEROXIDASE"/>
</dbReference>
<dbReference type="SUPFAM" id="SSF52058">
    <property type="entry name" value="L domain-like"/>
    <property type="match status" value="1"/>
</dbReference>
<dbReference type="InterPro" id="IPR034824">
    <property type="entry name" value="Peroxidasin_peroxidase"/>
</dbReference>
<dbReference type="SMART" id="SM00082">
    <property type="entry name" value="LRRCT"/>
    <property type="match status" value="1"/>
</dbReference>
<keyword evidence="5" id="KW-0433">Leucine-rich repeat</keyword>
<dbReference type="InterPro" id="IPR003598">
    <property type="entry name" value="Ig_sub2"/>
</dbReference>
<dbReference type="InterPro" id="IPR001007">
    <property type="entry name" value="VWF_dom"/>
</dbReference>
<dbReference type="InterPro" id="IPR019791">
    <property type="entry name" value="Haem_peroxidase_animal"/>
</dbReference>
<keyword evidence="8 20" id="KW-0479">Metal-binding</keyword>
<dbReference type="InterPro" id="IPR032675">
    <property type="entry name" value="LRR_dom_sf"/>
</dbReference>
<evidence type="ECO:0000256" key="22">
    <source>
        <dbReference type="SAM" id="MobiDB-lite"/>
    </source>
</evidence>
<dbReference type="SMR" id="V9GWR0"/>
<dbReference type="GO" id="GO:0046872">
    <property type="term" value="F:metal ion binding"/>
    <property type="evidence" value="ECO:0007669"/>
    <property type="project" value="UniProtKB-KW"/>
</dbReference>
<keyword evidence="21" id="KW-0175">Coiled coil</keyword>
<evidence type="ECO:0000256" key="19">
    <source>
        <dbReference type="ARBA" id="ARBA00061342"/>
    </source>
</evidence>
<evidence type="ECO:0000256" key="7">
    <source>
        <dbReference type="ARBA" id="ARBA00022692"/>
    </source>
</evidence>
<evidence type="ECO:0000256" key="13">
    <source>
        <dbReference type="ARBA" id="ARBA00023002"/>
    </source>
</evidence>
<dbReference type="InterPro" id="IPR037120">
    <property type="entry name" value="Haem_peroxidase_sf_animal"/>
</dbReference>
<dbReference type="Pfam" id="PF13855">
    <property type="entry name" value="LRR_8"/>
    <property type="match status" value="2"/>
</dbReference>
<dbReference type="InterPro" id="IPR000483">
    <property type="entry name" value="Cys-rich_flank_reg_C"/>
</dbReference>
<dbReference type="GO" id="GO:0004601">
    <property type="term" value="F:peroxidase activity"/>
    <property type="evidence" value="ECO:0007669"/>
    <property type="project" value="InterPro"/>
</dbReference>
<evidence type="ECO:0000256" key="14">
    <source>
        <dbReference type="ARBA" id="ARBA00023004"/>
    </source>
</evidence>
<dbReference type="Pfam" id="PF07679">
    <property type="entry name" value="I-set"/>
    <property type="match status" value="4"/>
</dbReference>
<dbReference type="InterPro" id="IPR003599">
    <property type="entry name" value="Ig_sub"/>
</dbReference>
<keyword evidence="12" id="KW-1133">Transmembrane helix</keyword>
<keyword evidence="13" id="KW-0560">Oxidoreductase</keyword>
<feature type="domain" description="VWFC" evidence="23">
    <location>
        <begin position="1393"/>
        <end position="1451"/>
    </location>
</feature>
<evidence type="ECO:0000256" key="2">
    <source>
        <dbReference type="ARBA" id="ARBA00004167"/>
    </source>
</evidence>
<evidence type="ECO:0000259" key="23">
    <source>
        <dbReference type="PROSITE" id="PS50184"/>
    </source>
</evidence>
<keyword evidence="14 20" id="KW-0408">Iron</keyword>
<keyword evidence="9" id="KW-0732">Signal</keyword>
<feature type="domain" description="Ig-like" evidence="24">
    <location>
        <begin position="192"/>
        <end position="281"/>
    </location>
</feature>
<protein>
    <submittedName>
        <fullName evidence="25">Peroxidasin</fullName>
    </submittedName>
</protein>
<dbReference type="GO" id="GO:0007399">
    <property type="term" value="P:nervous system development"/>
    <property type="evidence" value="ECO:0007669"/>
    <property type="project" value="UniProtKB-ARBA"/>
</dbReference>
<dbReference type="SMART" id="SM00369">
    <property type="entry name" value="LRR_TYP"/>
    <property type="match status" value="5"/>
</dbReference>
<dbReference type="GO" id="GO:0016020">
    <property type="term" value="C:membrane"/>
    <property type="evidence" value="ECO:0007669"/>
    <property type="project" value="UniProtKB-SubCell"/>
</dbReference>
<organism evidence="25">
    <name type="scientific">Lumbricus terrestris</name>
    <name type="common">Common earthworm</name>
    <dbReference type="NCBI Taxonomy" id="6398"/>
    <lineage>
        <taxon>Eukaryota</taxon>
        <taxon>Metazoa</taxon>
        <taxon>Spiralia</taxon>
        <taxon>Lophotrochozoa</taxon>
        <taxon>Annelida</taxon>
        <taxon>Clitellata</taxon>
        <taxon>Oligochaeta</taxon>
        <taxon>Crassiclitellata</taxon>
        <taxon>Lumbricina</taxon>
        <taxon>Lumbricidae</taxon>
        <taxon>Lumbricinae</taxon>
        <taxon>Lumbricus</taxon>
    </lineage>
</organism>
<keyword evidence="10" id="KW-0677">Repeat</keyword>
<dbReference type="Pfam" id="PF23334">
    <property type="entry name" value="VWC2L_2nd"/>
    <property type="match status" value="1"/>
</dbReference>
<feature type="region of interest" description="Disordered" evidence="22">
    <location>
        <begin position="1379"/>
        <end position="1399"/>
    </location>
</feature>
<evidence type="ECO:0000256" key="5">
    <source>
        <dbReference type="ARBA" id="ARBA00022614"/>
    </source>
</evidence>
<dbReference type="Gene3D" id="3.80.10.10">
    <property type="entry name" value="Ribonuclease Inhibitor"/>
    <property type="match status" value="1"/>
</dbReference>
<keyword evidence="6 20" id="KW-0349">Heme</keyword>
<proteinExistence type="evidence at transcript level"/>
<evidence type="ECO:0000256" key="8">
    <source>
        <dbReference type="ARBA" id="ARBA00022723"/>
    </source>
</evidence>
<dbReference type="GO" id="GO:0005615">
    <property type="term" value="C:extracellular space"/>
    <property type="evidence" value="ECO:0007669"/>
    <property type="project" value="TreeGrafter"/>
</dbReference>
<evidence type="ECO:0000256" key="6">
    <source>
        <dbReference type="ARBA" id="ARBA00022617"/>
    </source>
</evidence>
<dbReference type="SUPFAM" id="SSF48726">
    <property type="entry name" value="Immunoglobulin"/>
    <property type="match status" value="4"/>
</dbReference>
<dbReference type="InterPro" id="IPR010255">
    <property type="entry name" value="Haem_peroxidase_sf"/>
</dbReference>
<evidence type="ECO:0000256" key="16">
    <source>
        <dbReference type="ARBA" id="ARBA00023157"/>
    </source>
</evidence>
<dbReference type="InterPro" id="IPR007110">
    <property type="entry name" value="Ig-like_dom"/>
</dbReference>
<evidence type="ECO:0000256" key="15">
    <source>
        <dbReference type="ARBA" id="ARBA00023136"/>
    </source>
</evidence>
<keyword evidence="18" id="KW-0393">Immunoglobulin domain</keyword>
<dbReference type="PROSITE" id="PS50292">
    <property type="entry name" value="PEROXIDASE_3"/>
    <property type="match status" value="1"/>
</dbReference>
<name>V9GWR0_LUMTE</name>
<comment type="cofactor">
    <cofactor evidence="1">
        <name>heme b</name>
        <dbReference type="ChEBI" id="CHEBI:60344"/>
    </cofactor>
</comment>
<dbReference type="PANTHER" id="PTHR11475">
    <property type="entry name" value="OXIDASE/PEROXIDASE"/>
    <property type="match status" value="1"/>
</dbReference>
<dbReference type="InterPro" id="IPR036179">
    <property type="entry name" value="Ig-like_dom_sf"/>
</dbReference>
<dbReference type="Pfam" id="PF03098">
    <property type="entry name" value="An_peroxidase"/>
    <property type="match status" value="1"/>
</dbReference>
<evidence type="ECO:0000256" key="3">
    <source>
        <dbReference type="ARBA" id="ARBA00004613"/>
    </source>
</evidence>
<dbReference type="FunFam" id="2.60.40.10:FF:000008">
    <property type="entry name" value="roundabout homolog 2 isoform X2"/>
    <property type="match status" value="1"/>
</dbReference>
<dbReference type="PROSITE" id="PS51450">
    <property type="entry name" value="LRR"/>
    <property type="match status" value="2"/>
</dbReference>
<dbReference type="PROSITE" id="PS50835">
    <property type="entry name" value="IG_LIKE"/>
    <property type="match status" value="4"/>
</dbReference>
<keyword evidence="7" id="KW-0812">Transmembrane</keyword>
<dbReference type="PANTHER" id="PTHR11475:SF58">
    <property type="entry name" value="PEROXIDASIN"/>
    <property type="match status" value="1"/>
</dbReference>
<keyword evidence="17" id="KW-0325">Glycoprotein</keyword>
<dbReference type="InterPro" id="IPR013098">
    <property type="entry name" value="Ig_I-set"/>
</dbReference>
<keyword evidence="4" id="KW-0964">Secreted</keyword>
<evidence type="ECO:0000313" key="25">
    <source>
        <dbReference type="EMBL" id="JAB84487.1"/>
    </source>
</evidence>
<keyword evidence="11" id="KW-0106">Calcium</keyword>
<keyword evidence="15" id="KW-0472">Membrane</keyword>
<feature type="domain" description="Ig-like" evidence="24">
    <location>
        <begin position="476"/>
        <end position="563"/>
    </location>
</feature>
<evidence type="ECO:0000256" key="9">
    <source>
        <dbReference type="ARBA" id="ARBA00022729"/>
    </source>
</evidence>
<sequence>MFLQLDHVPQVPEGTTDLDLRFNRILEIPPGTFRNLRNLNTLLLNNNQLTKLENGAFEGLSKLRYLYLYKNQISEIESQVFHGLGDLEQLYVHFNELEILQPGTFNGLPLLERLFLHNNRLKRLPQGIFSNLKALRRLRLDSNALVCDCEMLWLMDMLKDGHMQAAVTCDSPDEAAGKSLLSITDTIRCKKPEMISKPDDVEVAFGSTAYFACKAEGDPQPEIHWFRNSEEIRTNQLKDRGRYSILDDGTLMIENTQDSDKGVYECVARNQMGEAKARPVELRYLNDAQQTRPRIYARPQDLRLPEGEPATFECHATGHPRPFFTWLKNDLSLPQDPRLRIEVNGSLVITGLRLNDQGVYRCTAANSAGSVSETARLEVYAAPHFTKRPQDQRIVEGHSVFFSCDVTGEPLPRIHWNKDGIQVTDNSRVSINPSGTTLTIGAVRSGDGGLYECVAESLGGRRSASARLTVDTSVSPLIIRSPDNVQAPIGSRVQFDCQVTGNPRPTVKWQRDSIPIPLTTSHKHQVTPESSLVIQDVNRNDVGTYECIAENFAGTAHADAFLEVVDTRFVTFTPQHINRTVAETIRRVNAAINNTQRDFRDLHSRPRTAQDLQRLLRYPPSSALSISRAAEVFEQTLERLFAEVNAGATYNITHPKDLSYEELLTPTQLALVSSLSGCREHRRVAKCEDMCFHHKYRTLDGTCNNLRNPMMGSSLSTLLRLKPPRYENSFNLPVAWNPQKLYNGHRMPSARTVSLRFISTPTVTPDDQYTHMLMQWGQFIDHDLDFVPTAVSHARFSDGRFCNETCNSQSPCFPIPVAEDDPRVRRHRCIGFVRSSAMCGSGVTSVFFEDVIQREQLNLLTSYIDASMVYSFSDEDGRNLRDFSSNRGLLRAGIVMPSGKPLLPPNRGEFVDCMVDPSTAHVPCFQAGDHRTNEQLGLLSMHTLWFREHNRIASELLHINPHWDGDILYHEARKVVGAMMQHITFEHWLPKILGPVGMQLLGTYKGYDPMVDTRISNEFATAAFRFGHTLINPVLSRLNESFRPIAQGNLPLHKAFFAPFRIIEEGGIDPLLRGLFGVAAKRPRPGEFLNSELTERLFNLANEVAQDLAAFNLQRGRDHGIQSYNEYRRHCGLRPAATFDDFRTEIRSADVRRRLQEVYGHPNNVELFAGGIAEDVVDGGRIGPTFVCIIADQFKRLRDGDRFWYENPGVFTPAQLTELRHASLGRVICDSSDNIQEVQRDVFQLVSYPSGYLRCDSDKILHIDFKVWAQCCQDCSRSGDFRSITHHFRSRRSTDFTNAGEPDAANTNVTEETHRGGGGRAAEAENSVVPKDMVDQMTHMSQKMMDGVDQRIEGMEDMMKELQETVHKLTEKIRSLEKSVGNKKTTARKPKPPACFDEKGRAKQHGEKWHESDCRLCECKKNELECTEETCQVPSCARPVKVQGQCCPVCP</sequence>
<dbReference type="SMART" id="SM00409">
    <property type="entry name" value="IG"/>
    <property type="match status" value="4"/>
</dbReference>
<dbReference type="SUPFAM" id="SSF57603">
    <property type="entry name" value="FnI-like domain"/>
    <property type="match status" value="1"/>
</dbReference>
<dbReference type="SMART" id="SM00408">
    <property type="entry name" value="IGc2"/>
    <property type="match status" value="4"/>
</dbReference>
<dbReference type="FunFam" id="2.60.40.10:FF:000163">
    <property type="entry name" value="peroxidasin homolog"/>
    <property type="match status" value="1"/>
</dbReference>
<keyword evidence="16" id="KW-1015">Disulfide bond</keyword>
<reference evidence="25" key="1">
    <citation type="journal article" date="2014" name="Proc. Natl. Acad. Sci. U.S.A.">
        <title>A unique covalent bond in basement membrane is a primordial innovation for tissue evolution.</title>
        <authorList>
            <consortium name="Aspirnauts"/>
            <person name="Fidler A.L."/>
            <person name="Vanacore R.M."/>
            <person name="Chetyrkin S.V."/>
            <person name="Pedchenko V.K."/>
            <person name="Bhave G."/>
            <person name="Yin V.P."/>
            <person name="Stothers C.L."/>
            <person name="Rose K.L."/>
            <person name="McDonald W.H."/>
            <person name="Clark T.A."/>
            <person name="Borza D.B."/>
            <person name="Steele R.E."/>
            <person name="Ivy M.T."/>
            <person name="Hudson J.K."/>
            <person name="Hudson B.G."/>
        </authorList>
    </citation>
    <scope>NUCLEOTIDE SEQUENCE</scope>
</reference>
<dbReference type="FunFam" id="1.10.640.10:FF:000001">
    <property type="entry name" value="Peroxidasin homolog"/>
    <property type="match status" value="1"/>
</dbReference>
<feature type="domain" description="Ig-like" evidence="24">
    <location>
        <begin position="383"/>
        <end position="469"/>
    </location>
</feature>
<accession>V9GWR0</accession>
<evidence type="ECO:0000259" key="24">
    <source>
        <dbReference type="PROSITE" id="PS50835"/>
    </source>
</evidence>
<feature type="domain" description="Ig-like" evidence="24">
    <location>
        <begin position="293"/>
        <end position="378"/>
    </location>
</feature>
<dbReference type="Gene3D" id="6.20.200.20">
    <property type="match status" value="1"/>
</dbReference>
<comment type="similarity">
    <text evidence="19">Belongs to the peroxidase family. XPO subfamily.</text>
</comment>
<feature type="binding site" description="axial binding residue" evidence="20">
    <location>
        <position position="1028"/>
    </location>
    <ligand>
        <name>heme b</name>
        <dbReference type="ChEBI" id="CHEBI:60344"/>
    </ligand>
    <ligandPart>
        <name>Fe</name>
        <dbReference type="ChEBI" id="CHEBI:18248"/>
    </ligandPart>
</feature>
<evidence type="ECO:0000256" key="12">
    <source>
        <dbReference type="ARBA" id="ARBA00022989"/>
    </source>
</evidence>
<evidence type="ECO:0000256" key="21">
    <source>
        <dbReference type="SAM" id="Coils"/>
    </source>
</evidence>
<dbReference type="GO" id="GO:0020037">
    <property type="term" value="F:heme binding"/>
    <property type="evidence" value="ECO:0007669"/>
    <property type="project" value="InterPro"/>
</dbReference>
<dbReference type="Gene3D" id="2.60.40.10">
    <property type="entry name" value="Immunoglobulins"/>
    <property type="match status" value="4"/>
</dbReference>
<evidence type="ECO:0000256" key="17">
    <source>
        <dbReference type="ARBA" id="ARBA00023180"/>
    </source>
</evidence>
<evidence type="ECO:0000256" key="1">
    <source>
        <dbReference type="ARBA" id="ARBA00001970"/>
    </source>
</evidence>
<evidence type="ECO:0000256" key="20">
    <source>
        <dbReference type="PIRSR" id="PIRSR619791-2"/>
    </source>
</evidence>
<dbReference type="SMART" id="SM00214">
    <property type="entry name" value="VWC"/>
    <property type="match status" value="1"/>
</dbReference>
<evidence type="ECO:0000256" key="4">
    <source>
        <dbReference type="ARBA" id="ARBA00022525"/>
    </source>
</evidence>
<evidence type="ECO:0000256" key="10">
    <source>
        <dbReference type="ARBA" id="ARBA00022737"/>
    </source>
</evidence>
<evidence type="ECO:0000256" key="18">
    <source>
        <dbReference type="ARBA" id="ARBA00023319"/>
    </source>
</evidence>
<dbReference type="PROSITE" id="PS50184">
    <property type="entry name" value="VWFC_2"/>
    <property type="match status" value="1"/>
</dbReference>
<evidence type="ECO:0000256" key="11">
    <source>
        <dbReference type="ARBA" id="ARBA00022837"/>
    </source>
</evidence>
<dbReference type="CDD" id="cd09826">
    <property type="entry name" value="peroxidasin_like"/>
    <property type="match status" value="1"/>
</dbReference>
<dbReference type="FunFam" id="2.60.40.10:FF:000612">
    <property type="entry name" value="palladin isoform X1"/>
    <property type="match status" value="2"/>
</dbReference>
<feature type="region of interest" description="Disordered" evidence="22">
    <location>
        <begin position="1292"/>
        <end position="1326"/>
    </location>
</feature>
<feature type="coiled-coil region" evidence="21">
    <location>
        <begin position="1345"/>
        <end position="1379"/>
    </location>
</feature>
<dbReference type="InterPro" id="IPR001611">
    <property type="entry name" value="Leu-rich_rpt"/>
</dbReference>